<organism evidence="2 3">
    <name type="scientific">Comamonas denitrificans</name>
    <dbReference type="NCBI Taxonomy" id="117506"/>
    <lineage>
        <taxon>Bacteria</taxon>
        <taxon>Pseudomonadati</taxon>
        <taxon>Pseudomonadota</taxon>
        <taxon>Betaproteobacteria</taxon>
        <taxon>Burkholderiales</taxon>
        <taxon>Comamonadaceae</taxon>
        <taxon>Comamonas</taxon>
    </lineage>
</organism>
<dbReference type="Gene3D" id="1.10.10.2910">
    <property type="match status" value="1"/>
</dbReference>
<evidence type="ECO:0000259" key="1">
    <source>
        <dbReference type="Pfam" id="PF06114"/>
    </source>
</evidence>
<dbReference type="PANTHER" id="PTHR43236:SF2">
    <property type="entry name" value="BLL0069 PROTEIN"/>
    <property type="match status" value="1"/>
</dbReference>
<dbReference type="InterPro" id="IPR010359">
    <property type="entry name" value="IrrE_HExxH"/>
</dbReference>
<accession>A0A939KDN7</accession>
<gene>
    <name evidence="2" type="ORF">J1777_08335</name>
</gene>
<sequence length="172" mass="19304">MTLLAEGVLNAHWDHKLPVNLARIAKGMEVVVAFAPLGRVCALVELAAKRKPRIVIDRQHPLERQRYGVAHALGHIALHHLRPGQTRAIEVSDSYHCNVQERIDNEANDFALRLLLPEAALRAQVQPLTPVAALAQVFQVAPILIKQRMADLNLPWPRTLAQQLRPETTWDD</sequence>
<feature type="domain" description="IrrE N-terminal-like" evidence="1">
    <location>
        <begin position="46"/>
        <end position="148"/>
    </location>
</feature>
<protein>
    <submittedName>
        <fullName evidence="2">ImmA/IrrE family metallo-endopeptidase</fullName>
    </submittedName>
</protein>
<dbReference type="EMBL" id="JAFNME010000015">
    <property type="protein sequence ID" value="MBO1249826.1"/>
    <property type="molecule type" value="Genomic_DNA"/>
</dbReference>
<dbReference type="InterPro" id="IPR052345">
    <property type="entry name" value="Rad_response_metalloprotease"/>
</dbReference>
<dbReference type="PANTHER" id="PTHR43236">
    <property type="entry name" value="ANTITOXIN HIGA1"/>
    <property type="match status" value="1"/>
</dbReference>
<dbReference type="Proteomes" id="UP000664731">
    <property type="component" value="Unassembled WGS sequence"/>
</dbReference>
<keyword evidence="3" id="KW-1185">Reference proteome</keyword>
<name>A0A939KDN7_9BURK</name>
<reference evidence="2" key="1">
    <citation type="submission" date="2021-03" db="EMBL/GenBank/DDBJ databases">
        <title>Comamonas denitrificans.</title>
        <authorList>
            <person name="Finster K."/>
        </authorList>
    </citation>
    <scope>NUCLEOTIDE SEQUENCE</scope>
    <source>
        <strain evidence="2">MM2021_4</strain>
    </source>
</reference>
<evidence type="ECO:0000313" key="3">
    <source>
        <dbReference type="Proteomes" id="UP000664731"/>
    </source>
</evidence>
<dbReference type="Pfam" id="PF06114">
    <property type="entry name" value="Peptidase_M78"/>
    <property type="match status" value="1"/>
</dbReference>
<proteinExistence type="predicted"/>
<dbReference type="RefSeq" id="WP_207575290.1">
    <property type="nucleotide sequence ID" value="NZ_JAFNME010000015.1"/>
</dbReference>
<dbReference type="AlphaFoldDB" id="A0A939KDN7"/>
<evidence type="ECO:0000313" key="2">
    <source>
        <dbReference type="EMBL" id="MBO1249826.1"/>
    </source>
</evidence>
<comment type="caution">
    <text evidence="2">The sequence shown here is derived from an EMBL/GenBank/DDBJ whole genome shotgun (WGS) entry which is preliminary data.</text>
</comment>